<comment type="caution">
    <text evidence="2">The sequence shown here is derived from an EMBL/GenBank/DDBJ whole genome shotgun (WGS) entry which is preliminary data.</text>
</comment>
<reference evidence="2 3" key="1">
    <citation type="journal article" date="2017" name="Nat. Commun.">
        <title>Genome assembly with in vitro proximity ligation data and whole-genome triplication in lettuce.</title>
        <authorList>
            <person name="Reyes-Chin-Wo S."/>
            <person name="Wang Z."/>
            <person name="Yang X."/>
            <person name="Kozik A."/>
            <person name="Arikit S."/>
            <person name="Song C."/>
            <person name="Xia L."/>
            <person name="Froenicke L."/>
            <person name="Lavelle D.O."/>
            <person name="Truco M.J."/>
            <person name="Xia R."/>
            <person name="Zhu S."/>
            <person name="Xu C."/>
            <person name="Xu H."/>
            <person name="Xu X."/>
            <person name="Cox K."/>
            <person name="Korf I."/>
            <person name="Meyers B.C."/>
            <person name="Michelmore R.W."/>
        </authorList>
    </citation>
    <scope>NUCLEOTIDE SEQUENCE [LARGE SCALE GENOMIC DNA]</scope>
    <source>
        <strain evidence="3">cv. Salinas</strain>
        <tissue evidence="2">Seedlings</tissue>
    </source>
</reference>
<dbReference type="AlphaFoldDB" id="A0A9R1WS02"/>
<keyword evidence="1" id="KW-0175">Coiled coil</keyword>
<accession>A0A9R1WS02</accession>
<evidence type="ECO:0000313" key="3">
    <source>
        <dbReference type="Proteomes" id="UP000235145"/>
    </source>
</evidence>
<dbReference type="PANTHER" id="PTHR33018">
    <property type="entry name" value="OS10G0338966 PROTEIN-RELATED"/>
    <property type="match status" value="1"/>
</dbReference>
<sequence>MCKHWNIEDDRHKKQVLKICNQAWKAYKRRLVTEYLKKGKNPYLDEPTWNAFVQLKTSPSFQEISNKATETTKLNKYPPRIGPRGYGVMKPEWEKEMESGDSTELHNIRNTQLSHGDWFPGPEADVLTEVLGPEHPGRTRSVGHNVGLRQSMPMIDKKKRKSHDKCNLEDIKEKMKIEVEAMMEAKIEEMNDQIEEMKTYMHYFLSKNEGIHITSPVLKKNSVVSTVSDELDGIKTPTACELVIPYSAMN</sequence>
<organism evidence="2 3">
    <name type="scientific">Lactuca sativa</name>
    <name type="common">Garden lettuce</name>
    <dbReference type="NCBI Taxonomy" id="4236"/>
    <lineage>
        <taxon>Eukaryota</taxon>
        <taxon>Viridiplantae</taxon>
        <taxon>Streptophyta</taxon>
        <taxon>Embryophyta</taxon>
        <taxon>Tracheophyta</taxon>
        <taxon>Spermatophyta</taxon>
        <taxon>Magnoliopsida</taxon>
        <taxon>eudicotyledons</taxon>
        <taxon>Gunneridae</taxon>
        <taxon>Pentapetalae</taxon>
        <taxon>asterids</taxon>
        <taxon>campanulids</taxon>
        <taxon>Asterales</taxon>
        <taxon>Asteraceae</taxon>
        <taxon>Cichorioideae</taxon>
        <taxon>Cichorieae</taxon>
        <taxon>Lactucinae</taxon>
        <taxon>Lactuca</taxon>
    </lineage>
</organism>
<feature type="coiled-coil region" evidence="1">
    <location>
        <begin position="168"/>
        <end position="200"/>
    </location>
</feature>
<evidence type="ECO:0000256" key="1">
    <source>
        <dbReference type="SAM" id="Coils"/>
    </source>
</evidence>
<keyword evidence="3" id="KW-1185">Reference proteome</keyword>
<proteinExistence type="predicted"/>
<dbReference type="PANTHER" id="PTHR33018:SF37">
    <property type="entry name" value="TRANSPOSASE TNP1_EN_SPM-LIKE DOMAIN-CONTAINING PROTEIN"/>
    <property type="match status" value="1"/>
</dbReference>
<protein>
    <submittedName>
        <fullName evidence="2">Uncharacterized protein</fullName>
    </submittedName>
</protein>
<dbReference type="EMBL" id="NBSK02000001">
    <property type="protein sequence ID" value="KAJ0228633.1"/>
    <property type="molecule type" value="Genomic_DNA"/>
</dbReference>
<name>A0A9R1WS02_LACSA</name>
<gene>
    <name evidence="2" type="ORF">LSAT_V11C100040270</name>
</gene>
<evidence type="ECO:0000313" key="2">
    <source>
        <dbReference type="EMBL" id="KAJ0228633.1"/>
    </source>
</evidence>
<dbReference type="Proteomes" id="UP000235145">
    <property type="component" value="Unassembled WGS sequence"/>
</dbReference>